<name>A0A8C2QE23_CRIGR</name>
<dbReference type="InterPro" id="IPR001781">
    <property type="entry name" value="Znf_LIM"/>
</dbReference>
<dbReference type="AlphaFoldDB" id="A0A8C2QE23"/>
<evidence type="ECO:0000256" key="8">
    <source>
        <dbReference type="ARBA" id="ARBA00039933"/>
    </source>
</evidence>
<evidence type="ECO:0000256" key="7">
    <source>
        <dbReference type="ARBA" id="ARBA00038732"/>
    </source>
</evidence>
<dbReference type="SUPFAM" id="SSF57716">
    <property type="entry name" value="Glucocorticoid receptor-like (DNA-binding domain)"/>
    <property type="match status" value="4"/>
</dbReference>
<accession>A0A8C2QE23</accession>
<evidence type="ECO:0000256" key="4">
    <source>
        <dbReference type="ARBA" id="ARBA00022833"/>
    </source>
</evidence>
<feature type="domain" description="LIM zinc-binding" evidence="11">
    <location>
        <begin position="108"/>
        <end position="167"/>
    </location>
</feature>
<keyword evidence="5" id="KW-0007">Acetylation</keyword>
<evidence type="ECO:0000256" key="1">
    <source>
        <dbReference type="ARBA" id="ARBA00022553"/>
    </source>
</evidence>
<dbReference type="OMA" id="CEAQSHH"/>
<evidence type="ECO:0000256" key="2">
    <source>
        <dbReference type="ARBA" id="ARBA00022723"/>
    </source>
</evidence>
<reference evidence="12" key="2">
    <citation type="submission" date="2025-09" db="UniProtKB">
        <authorList>
            <consortium name="Ensembl"/>
        </authorList>
    </citation>
    <scope>IDENTIFICATION</scope>
</reference>
<dbReference type="Pfam" id="PF00412">
    <property type="entry name" value="LIM"/>
    <property type="match status" value="2"/>
</dbReference>
<dbReference type="FunFam" id="2.10.110.10:FF:000025">
    <property type="entry name" value="Cysteine-rich protein 2"/>
    <property type="match status" value="2"/>
</dbReference>
<keyword evidence="1" id="KW-0597">Phosphoprotein</keyword>
<keyword evidence="6 9" id="KW-0440">LIM domain</keyword>
<dbReference type="PANTHER" id="PTHR46074">
    <property type="entry name" value="CYSTEINE-RICH PROTEIN CRIP FAMILY MEMBER"/>
    <property type="match status" value="1"/>
</dbReference>
<feature type="region of interest" description="Disordered" evidence="10">
    <location>
        <begin position="78"/>
        <end position="100"/>
    </location>
</feature>
<evidence type="ECO:0000256" key="10">
    <source>
        <dbReference type="SAM" id="MobiDB-lite"/>
    </source>
</evidence>
<dbReference type="Gene3D" id="2.10.110.10">
    <property type="entry name" value="Cysteine Rich Protein"/>
    <property type="match status" value="2"/>
</dbReference>
<feature type="domain" description="LIM zinc-binding" evidence="11">
    <location>
        <begin position="1"/>
        <end position="58"/>
    </location>
</feature>
<reference evidence="12" key="1">
    <citation type="submission" date="2025-08" db="UniProtKB">
        <authorList>
            <consortium name="Ensembl"/>
        </authorList>
    </citation>
    <scope>IDENTIFICATION</scope>
</reference>
<evidence type="ECO:0000256" key="3">
    <source>
        <dbReference type="ARBA" id="ARBA00022737"/>
    </source>
</evidence>
<keyword evidence="3" id="KW-0677">Repeat</keyword>
<keyword evidence="4 9" id="KW-0862">Zinc</keyword>
<protein>
    <recommendedName>
        <fullName evidence="8">Cysteine-rich protein 2</fullName>
    </recommendedName>
</protein>
<evidence type="ECO:0000313" key="12">
    <source>
        <dbReference type="Ensembl" id="ENSCGRP00001005426.1"/>
    </source>
</evidence>
<evidence type="ECO:0000256" key="6">
    <source>
        <dbReference type="ARBA" id="ARBA00023038"/>
    </source>
</evidence>
<evidence type="ECO:0000259" key="11">
    <source>
        <dbReference type="PROSITE" id="PS50023"/>
    </source>
</evidence>
<evidence type="ECO:0000256" key="9">
    <source>
        <dbReference type="PROSITE-ProRule" id="PRU00125"/>
    </source>
</evidence>
<dbReference type="Proteomes" id="UP000694386">
    <property type="component" value="Unplaced"/>
</dbReference>
<proteinExistence type="predicted"/>
<evidence type="ECO:0000313" key="13">
    <source>
        <dbReference type="Proteomes" id="UP000694386"/>
    </source>
</evidence>
<dbReference type="PANTHER" id="PTHR46074:SF2">
    <property type="entry name" value="CYSTEINE-RICH PROTEIN 2"/>
    <property type="match status" value="1"/>
</dbReference>
<sequence>SKCSKCDKTVYFAEKVSSLGKDWHKFCLKCERCNKTGHAEHDGKPFCHKPSYATLFGPKKPLTEDPQVIGPVEVPVERTEEQKTGGPPPPAKGPSKTSSVTTCTREPNMCPRCNKRVYFSEEVTSLGWHRPCLSCERCSKTLTPGGHAEHDGQPYCHKSCYGILFGPKGVNTGAVGSCISDKDPEGTVQP</sequence>
<keyword evidence="2 9" id="KW-0479">Metal-binding</keyword>
<evidence type="ECO:0000256" key="5">
    <source>
        <dbReference type="ARBA" id="ARBA00022990"/>
    </source>
</evidence>
<dbReference type="PROSITE" id="PS50023">
    <property type="entry name" value="LIM_DOMAIN_2"/>
    <property type="match status" value="2"/>
</dbReference>
<dbReference type="Ensembl" id="ENSCGRT00001008351.1">
    <property type="protein sequence ID" value="ENSCGRP00001005426.1"/>
    <property type="gene ID" value="ENSCGRG00001007129.1"/>
</dbReference>
<organism evidence="12 13">
    <name type="scientific">Cricetulus griseus</name>
    <name type="common">Chinese hamster</name>
    <name type="synonym">Cricetulus barabensis griseus</name>
    <dbReference type="NCBI Taxonomy" id="10029"/>
    <lineage>
        <taxon>Eukaryota</taxon>
        <taxon>Metazoa</taxon>
        <taxon>Chordata</taxon>
        <taxon>Craniata</taxon>
        <taxon>Vertebrata</taxon>
        <taxon>Euteleostomi</taxon>
        <taxon>Mammalia</taxon>
        <taxon>Eutheria</taxon>
        <taxon>Euarchontoglires</taxon>
        <taxon>Glires</taxon>
        <taxon>Rodentia</taxon>
        <taxon>Myomorpha</taxon>
        <taxon>Muroidea</taxon>
        <taxon>Cricetidae</taxon>
        <taxon>Cricetinae</taxon>
        <taxon>Cricetulus</taxon>
    </lineage>
</organism>
<comment type="subunit">
    <text evidence="7">Interacts with TGFB1I1.</text>
</comment>
<dbReference type="SMART" id="SM00132">
    <property type="entry name" value="LIM"/>
    <property type="match status" value="2"/>
</dbReference>
<dbReference type="GO" id="GO:0046872">
    <property type="term" value="F:metal ion binding"/>
    <property type="evidence" value="ECO:0007669"/>
    <property type="project" value="UniProtKB-KW"/>
</dbReference>